<evidence type="ECO:0000256" key="10">
    <source>
        <dbReference type="PROSITE-ProRule" id="PRU10141"/>
    </source>
</evidence>
<dbReference type="Pfam" id="PF00069">
    <property type="entry name" value="Pkinase"/>
    <property type="match status" value="1"/>
</dbReference>
<feature type="binding site" evidence="10">
    <location>
        <position position="64"/>
    </location>
    <ligand>
        <name>ATP</name>
        <dbReference type="ChEBI" id="CHEBI:30616"/>
    </ligand>
</feature>
<gene>
    <name evidence="14" type="ORF">OC846_001422</name>
</gene>
<dbReference type="Proteomes" id="UP001176517">
    <property type="component" value="Unassembled WGS sequence"/>
</dbReference>
<evidence type="ECO:0000256" key="7">
    <source>
        <dbReference type="ARBA" id="ARBA00022840"/>
    </source>
</evidence>
<dbReference type="GO" id="GO:0005737">
    <property type="term" value="C:cytoplasm"/>
    <property type="evidence" value="ECO:0007669"/>
    <property type="project" value="TreeGrafter"/>
</dbReference>
<evidence type="ECO:0000256" key="8">
    <source>
        <dbReference type="ARBA" id="ARBA00047899"/>
    </source>
</evidence>
<dbReference type="AlphaFoldDB" id="A0AAN6GU64"/>
<keyword evidence="6" id="KW-0418">Kinase</keyword>
<keyword evidence="4" id="KW-0808">Transferase</keyword>
<dbReference type="SMART" id="SM00220">
    <property type="entry name" value="S_TKc"/>
    <property type="match status" value="1"/>
</dbReference>
<feature type="compositionally biased region" description="Low complexity" evidence="12">
    <location>
        <begin position="433"/>
        <end position="445"/>
    </location>
</feature>
<keyword evidence="15" id="KW-1185">Reference proteome</keyword>
<protein>
    <recommendedName>
        <fullName evidence="2">non-specific serine/threonine protein kinase</fullName>
        <ecNumber evidence="2">2.7.11.1</ecNumber>
    </recommendedName>
</protein>
<evidence type="ECO:0000256" key="1">
    <source>
        <dbReference type="ARBA" id="ARBA00008874"/>
    </source>
</evidence>
<dbReference type="PROSITE" id="PS50011">
    <property type="entry name" value="PROTEIN_KINASE_DOM"/>
    <property type="match status" value="1"/>
</dbReference>
<feature type="compositionally biased region" description="Low complexity" evidence="12">
    <location>
        <begin position="548"/>
        <end position="558"/>
    </location>
</feature>
<evidence type="ECO:0000256" key="3">
    <source>
        <dbReference type="ARBA" id="ARBA00022527"/>
    </source>
</evidence>
<evidence type="ECO:0000256" key="12">
    <source>
        <dbReference type="SAM" id="MobiDB-lite"/>
    </source>
</evidence>
<evidence type="ECO:0000313" key="14">
    <source>
        <dbReference type="EMBL" id="KAK0556092.1"/>
    </source>
</evidence>
<evidence type="ECO:0000259" key="13">
    <source>
        <dbReference type="PROSITE" id="PS50011"/>
    </source>
</evidence>
<evidence type="ECO:0000256" key="5">
    <source>
        <dbReference type="ARBA" id="ARBA00022741"/>
    </source>
</evidence>
<comment type="catalytic activity">
    <reaction evidence="8">
        <text>L-threonyl-[protein] + ATP = O-phospho-L-threonyl-[protein] + ADP + H(+)</text>
        <dbReference type="Rhea" id="RHEA:46608"/>
        <dbReference type="Rhea" id="RHEA-COMP:11060"/>
        <dbReference type="Rhea" id="RHEA-COMP:11605"/>
        <dbReference type="ChEBI" id="CHEBI:15378"/>
        <dbReference type="ChEBI" id="CHEBI:30013"/>
        <dbReference type="ChEBI" id="CHEBI:30616"/>
        <dbReference type="ChEBI" id="CHEBI:61977"/>
        <dbReference type="ChEBI" id="CHEBI:456216"/>
        <dbReference type="EC" id="2.7.11.1"/>
    </reaction>
</comment>
<dbReference type="FunFam" id="1.10.510.10:FF:000499">
    <property type="entry name" value="Serine/threonine-protein kinase KIC1"/>
    <property type="match status" value="1"/>
</dbReference>
<feature type="compositionally biased region" description="Low complexity" evidence="12">
    <location>
        <begin position="400"/>
        <end position="410"/>
    </location>
</feature>
<evidence type="ECO:0000256" key="2">
    <source>
        <dbReference type="ARBA" id="ARBA00012513"/>
    </source>
</evidence>
<keyword evidence="3" id="KW-0723">Serine/threonine-protein kinase</keyword>
<organism evidence="14 15">
    <name type="scientific">Tilletia horrida</name>
    <dbReference type="NCBI Taxonomy" id="155126"/>
    <lineage>
        <taxon>Eukaryota</taxon>
        <taxon>Fungi</taxon>
        <taxon>Dikarya</taxon>
        <taxon>Basidiomycota</taxon>
        <taxon>Ustilaginomycotina</taxon>
        <taxon>Exobasidiomycetes</taxon>
        <taxon>Tilletiales</taxon>
        <taxon>Tilletiaceae</taxon>
        <taxon>Tilletia</taxon>
    </lineage>
</organism>
<evidence type="ECO:0000256" key="6">
    <source>
        <dbReference type="ARBA" id="ARBA00022777"/>
    </source>
</evidence>
<dbReference type="InterPro" id="IPR050629">
    <property type="entry name" value="STE20/SPS1-PAK"/>
</dbReference>
<feature type="region of interest" description="Disordered" evidence="12">
    <location>
        <begin position="588"/>
        <end position="640"/>
    </location>
</feature>
<feature type="compositionally biased region" description="Basic and acidic residues" evidence="12">
    <location>
        <begin position="590"/>
        <end position="603"/>
    </location>
</feature>
<evidence type="ECO:0000256" key="4">
    <source>
        <dbReference type="ARBA" id="ARBA00022679"/>
    </source>
</evidence>
<proteinExistence type="inferred from homology"/>
<dbReference type="GO" id="GO:0005524">
    <property type="term" value="F:ATP binding"/>
    <property type="evidence" value="ECO:0007669"/>
    <property type="project" value="UniProtKB-UniRule"/>
</dbReference>
<dbReference type="InterPro" id="IPR000719">
    <property type="entry name" value="Prot_kinase_dom"/>
</dbReference>
<accession>A0AAN6GU64</accession>
<comment type="catalytic activity">
    <reaction evidence="9">
        <text>L-seryl-[protein] + ATP = O-phospho-L-seryl-[protein] + ADP + H(+)</text>
        <dbReference type="Rhea" id="RHEA:17989"/>
        <dbReference type="Rhea" id="RHEA-COMP:9863"/>
        <dbReference type="Rhea" id="RHEA-COMP:11604"/>
        <dbReference type="ChEBI" id="CHEBI:15378"/>
        <dbReference type="ChEBI" id="CHEBI:29999"/>
        <dbReference type="ChEBI" id="CHEBI:30616"/>
        <dbReference type="ChEBI" id="CHEBI:83421"/>
        <dbReference type="ChEBI" id="CHEBI:456216"/>
        <dbReference type="EC" id="2.7.11.1"/>
    </reaction>
</comment>
<comment type="similarity">
    <text evidence="1">Belongs to the protein kinase superfamily. STE Ser/Thr protein kinase family. STE20 subfamily.</text>
</comment>
<dbReference type="EC" id="2.7.11.1" evidence="2"/>
<feature type="compositionally biased region" description="Low complexity" evidence="12">
    <location>
        <begin position="466"/>
        <end position="481"/>
    </location>
</feature>
<evidence type="ECO:0000313" key="15">
    <source>
        <dbReference type="Proteomes" id="UP001176517"/>
    </source>
</evidence>
<evidence type="ECO:0000256" key="11">
    <source>
        <dbReference type="SAM" id="Coils"/>
    </source>
</evidence>
<feature type="compositionally biased region" description="Polar residues" evidence="12">
    <location>
        <begin position="482"/>
        <end position="493"/>
    </location>
</feature>
<name>A0AAN6GU64_9BASI</name>
<dbReference type="InterPro" id="IPR011009">
    <property type="entry name" value="Kinase-like_dom_sf"/>
</dbReference>
<dbReference type="InterPro" id="IPR017441">
    <property type="entry name" value="Protein_kinase_ATP_BS"/>
</dbReference>
<dbReference type="Gene3D" id="1.10.510.10">
    <property type="entry name" value="Transferase(Phosphotransferase) domain 1"/>
    <property type="match status" value="1"/>
</dbReference>
<comment type="caution">
    <text evidence="14">The sequence shown here is derived from an EMBL/GenBank/DDBJ whole genome shotgun (WGS) entry which is preliminary data.</text>
</comment>
<dbReference type="PANTHER" id="PTHR48012">
    <property type="entry name" value="STERILE20-LIKE KINASE, ISOFORM B-RELATED"/>
    <property type="match status" value="1"/>
</dbReference>
<reference evidence="14" key="1">
    <citation type="journal article" date="2023" name="PhytoFront">
        <title>Draft Genome Resources of Seven Strains of Tilletia horrida, Causal Agent of Kernel Smut of Rice.</title>
        <authorList>
            <person name="Khanal S."/>
            <person name="Antony Babu S."/>
            <person name="Zhou X.G."/>
        </authorList>
    </citation>
    <scope>NUCLEOTIDE SEQUENCE</scope>
    <source>
        <strain evidence="14">TX6</strain>
    </source>
</reference>
<dbReference type="PANTHER" id="PTHR48012:SF10">
    <property type="entry name" value="FI20177P1"/>
    <property type="match status" value="1"/>
</dbReference>
<dbReference type="GO" id="GO:0004674">
    <property type="term" value="F:protein serine/threonine kinase activity"/>
    <property type="evidence" value="ECO:0007669"/>
    <property type="project" value="UniProtKB-KW"/>
</dbReference>
<feature type="domain" description="Protein kinase" evidence="13">
    <location>
        <begin position="35"/>
        <end position="285"/>
    </location>
</feature>
<dbReference type="CDD" id="cd06609">
    <property type="entry name" value="STKc_MST3_like"/>
    <property type="match status" value="1"/>
</dbReference>
<feature type="region of interest" description="Disordered" evidence="12">
    <location>
        <begin position="348"/>
        <end position="558"/>
    </location>
</feature>
<dbReference type="PROSITE" id="PS00107">
    <property type="entry name" value="PROTEIN_KINASE_ATP"/>
    <property type="match status" value="1"/>
</dbReference>
<feature type="compositionally biased region" description="Polar residues" evidence="12">
    <location>
        <begin position="610"/>
        <end position="628"/>
    </location>
</feature>
<evidence type="ECO:0000256" key="9">
    <source>
        <dbReference type="ARBA" id="ARBA00048679"/>
    </source>
</evidence>
<keyword evidence="7 10" id="KW-0067">ATP-binding</keyword>
<feature type="coiled-coil region" evidence="11">
    <location>
        <begin position="61"/>
        <end position="88"/>
    </location>
</feature>
<keyword evidence="5 10" id="KW-0547">Nucleotide-binding</keyword>
<feature type="compositionally biased region" description="Low complexity" evidence="12">
    <location>
        <begin position="363"/>
        <end position="377"/>
    </location>
</feature>
<dbReference type="EMBL" id="JAPDMZ010000020">
    <property type="protein sequence ID" value="KAK0556092.1"/>
    <property type="molecule type" value="Genomic_DNA"/>
</dbReference>
<keyword evidence="11" id="KW-0175">Coiled coil</keyword>
<dbReference type="SUPFAM" id="SSF56112">
    <property type="entry name" value="Protein kinase-like (PK-like)"/>
    <property type="match status" value="1"/>
</dbReference>
<sequence>MSLSSSTSSSPTLTDHYDAFSQEVAPAGSDPEMYYVKQHRIGKGSFGEVYKGFSKITRRPVAIKIIDLENAEDEIDDIQQEIAILSQLDSEHVTKYHGSWLKGTNLWIVMEYCSGGSCSDLMKPGRFREDYIAIVLRELLKGLDYLHGENKLHRDIKAANILLSASGDVKLADFGVSGQLTATMTKKNTFVGTPYWMSPEVIKQSGYDHKADIWSLGITAIELAMGEPPYADLHPMKVLFLIPKNPPPQLDASFSKSFREFVSLCLQRDPVNRPPAKELLKHRFIRSAKKTSYLTELIDRLERWRQEGGERIEQEELDRERPDLGDIGEENDAWDFGTIRHAIPAVAVPGQSMPPRTNGSNTGGAYQQGYGSGSAAQDIGNGRGPAGGRAYAAQPHERYSSSTSLDSDGSGSFGGTVRLAGGFPRPGAGGASAGDSSATAQQSGSRSGTPRADATRESALLEQQRAAAAAGASAYAGPSSPLRNQTNHTGYLAQQQPTHQQLHHHHQSPLRSASDHAPPPVPVKSHRRTGSEIDDIYPDAPQGPPPTSSAMSAAAIAQRRASMEAQQFQQQQQQQLLLAQQQQQQQAQLQREREREQERRKAEQAAALQDPNSRRVNPINTDGSASGTRNDDEEEGPASALDDLFGPVLERLSMAVAQQHQHNSTTRDVAVRSITGIREALEHAEHITPGVMNALANELFQWMGDSGPEEGGDYEERGTH</sequence>